<dbReference type="RefSeq" id="WP_260650297.1">
    <property type="nucleotide sequence ID" value="NZ_BAABKD010000009.1"/>
</dbReference>
<comment type="caution">
    <text evidence="1">The sequence shown here is derived from an EMBL/GenBank/DDBJ whole genome shotgun (WGS) entry which is preliminary data.</text>
</comment>
<dbReference type="EMBL" id="BAABKD010000009">
    <property type="protein sequence ID" value="GAA5090567.1"/>
    <property type="molecule type" value="Genomic_DNA"/>
</dbReference>
<accession>A0ABP9M8A1</accession>
<gene>
    <name evidence="1" type="ORF">GCM10023337_15060</name>
</gene>
<evidence type="ECO:0000313" key="1">
    <source>
        <dbReference type="EMBL" id="GAA5090567.1"/>
    </source>
</evidence>
<protein>
    <submittedName>
        <fullName evidence="1">Uncharacterized protein</fullName>
    </submittedName>
</protein>
<reference evidence="2" key="1">
    <citation type="journal article" date="2019" name="Int. J. Syst. Evol. Microbiol.">
        <title>The Global Catalogue of Microorganisms (GCM) 10K type strain sequencing project: providing services to taxonomists for standard genome sequencing and annotation.</title>
        <authorList>
            <consortium name="The Broad Institute Genomics Platform"/>
            <consortium name="The Broad Institute Genome Sequencing Center for Infectious Disease"/>
            <person name="Wu L."/>
            <person name="Ma J."/>
        </authorList>
    </citation>
    <scope>NUCLEOTIDE SEQUENCE [LARGE SCALE GENOMIC DNA]</scope>
    <source>
        <strain evidence="2">JCM 18423</strain>
    </source>
</reference>
<sequence>MTYSIKEALAAKGVYPTDEHLKKLEQKWQETLALKGDLAGVPLSDADLAIKNVAGGDHYE</sequence>
<name>A0ABP9M8A1_9BURK</name>
<keyword evidence="2" id="KW-1185">Reference proteome</keyword>
<dbReference type="Proteomes" id="UP001500227">
    <property type="component" value="Unassembled WGS sequence"/>
</dbReference>
<proteinExistence type="predicted"/>
<organism evidence="1 2">
    <name type="scientific">Paenalcaligenes hermetiae</name>
    <dbReference type="NCBI Taxonomy" id="1157987"/>
    <lineage>
        <taxon>Bacteria</taxon>
        <taxon>Pseudomonadati</taxon>
        <taxon>Pseudomonadota</taxon>
        <taxon>Betaproteobacteria</taxon>
        <taxon>Burkholderiales</taxon>
        <taxon>Alcaligenaceae</taxon>
        <taxon>Paenalcaligenes</taxon>
    </lineage>
</organism>
<evidence type="ECO:0000313" key="2">
    <source>
        <dbReference type="Proteomes" id="UP001500227"/>
    </source>
</evidence>